<keyword evidence="7" id="KW-0131">Cell cycle</keyword>
<keyword evidence="7 9" id="KW-0479">Metal-binding</keyword>
<accession>A0A2W4W0E4</accession>
<dbReference type="PROSITE" id="PS01348">
    <property type="entry name" value="MRAY_2"/>
    <property type="match status" value="1"/>
</dbReference>
<feature type="transmembrane region" description="Helical" evidence="7">
    <location>
        <begin position="282"/>
        <end position="305"/>
    </location>
</feature>
<feature type="transmembrane region" description="Helical" evidence="7">
    <location>
        <begin position="154"/>
        <end position="178"/>
    </location>
</feature>
<comment type="catalytic activity">
    <reaction evidence="7">
        <text>UDP-N-acetyl-alpha-D-muramoyl-L-alanyl-gamma-D-glutamyl-meso-2,6-diaminopimeloyl-D-alanyl-D-alanine + di-trans,octa-cis-undecaprenyl phosphate = di-trans,octa-cis-undecaprenyl diphospho-N-acetyl-alpha-D-muramoyl-L-alanyl-D-glutamyl-meso-2,6-diaminopimeloyl-D-alanyl-D-alanine + UMP</text>
        <dbReference type="Rhea" id="RHEA:28386"/>
        <dbReference type="ChEBI" id="CHEBI:57865"/>
        <dbReference type="ChEBI" id="CHEBI:60392"/>
        <dbReference type="ChEBI" id="CHEBI:61386"/>
        <dbReference type="ChEBI" id="CHEBI:61387"/>
        <dbReference type="EC" id="2.7.8.13"/>
    </reaction>
</comment>
<dbReference type="EMBL" id="QBMN01000116">
    <property type="protein sequence ID" value="PZO37720.1"/>
    <property type="molecule type" value="Genomic_DNA"/>
</dbReference>
<dbReference type="PANTHER" id="PTHR22926:SF5">
    <property type="entry name" value="PHOSPHO-N-ACETYLMURAMOYL-PENTAPEPTIDE-TRANSFERASE HOMOLOG"/>
    <property type="match status" value="1"/>
</dbReference>
<proteinExistence type="inferred from homology"/>
<dbReference type="PROSITE" id="PS01347">
    <property type="entry name" value="MRAY_1"/>
    <property type="match status" value="1"/>
</dbReference>
<dbReference type="InterPro" id="IPR018480">
    <property type="entry name" value="PNAcMuramoyl-5peptid_Trfase_CS"/>
</dbReference>
<organism evidence="10 11">
    <name type="scientific">Shackletoniella antarctica</name>
    <dbReference type="NCBI Taxonomy" id="268115"/>
    <lineage>
        <taxon>Bacteria</taxon>
        <taxon>Bacillati</taxon>
        <taxon>Cyanobacteriota</taxon>
        <taxon>Cyanophyceae</taxon>
        <taxon>Oculatellales</taxon>
        <taxon>Oculatellaceae</taxon>
        <taxon>Shackletoniella</taxon>
    </lineage>
</organism>
<evidence type="ECO:0000256" key="5">
    <source>
        <dbReference type="ARBA" id="ARBA00022989"/>
    </source>
</evidence>
<feature type="transmembrane region" description="Helical" evidence="7">
    <location>
        <begin position="118"/>
        <end position="134"/>
    </location>
</feature>
<evidence type="ECO:0000256" key="4">
    <source>
        <dbReference type="ARBA" id="ARBA00022692"/>
    </source>
</evidence>
<feature type="transmembrane region" description="Helical" evidence="7">
    <location>
        <begin position="219"/>
        <end position="239"/>
    </location>
</feature>
<evidence type="ECO:0000256" key="3">
    <source>
        <dbReference type="ARBA" id="ARBA00022679"/>
    </source>
</evidence>
<comment type="caution">
    <text evidence="10">The sequence shown here is derived from an EMBL/GenBank/DDBJ whole genome shotgun (WGS) entry which is preliminary data.</text>
</comment>
<evidence type="ECO:0000313" key="11">
    <source>
        <dbReference type="Proteomes" id="UP000249081"/>
    </source>
</evidence>
<keyword evidence="5 7" id="KW-1133">Transmembrane helix</keyword>
<evidence type="ECO:0000256" key="1">
    <source>
        <dbReference type="ARBA" id="ARBA00004141"/>
    </source>
</evidence>
<evidence type="ECO:0000256" key="6">
    <source>
        <dbReference type="ARBA" id="ARBA00023136"/>
    </source>
</evidence>
<reference evidence="10 11" key="2">
    <citation type="submission" date="2018-06" db="EMBL/GenBank/DDBJ databases">
        <title>Metagenomic assembly of (sub)arctic Cyanobacteria and their associated microbiome from non-axenic cultures.</title>
        <authorList>
            <person name="Baurain D."/>
        </authorList>
    </citation>
    <scope>NUCLEOTIDE SEQUENCE [LARGE SCALE GENOMIC DNA]</scope>
    <source>
        <strain evidence="10">ULC041bin1</strain>
    </source>
</reference>
<keyword evidence="7" id="KW-1003">Cell membrane</keyword>
<dbReference type="AlphaFoldDB" id="A0A2W4W0E4"/>
<dbReference type="GO" id="GO:0009252">
    <property type="term" value="P:peptidoglycan biosynthetic process"/>
    <property type="evidence" value="ECO:0007669"/>
    <property type="project" value="UniProtKB-UniRule"/>
</dbReference>
<name>A0A2W4W0E4_9CYAN</name>
<comment type="pathway">
    <text evidence="7">Cell wall biogenesis; peptidoglycan biosynthesis.</text>
</comment>
<dbReference type="GO" id="GO:0051992">
    <property type="term" value="F:UDP-N-acetylmuramoyl-L-alanyl-D-glutamyl-meso-2,6-diaminopimelyl-D-alanyl-D-alanine:undecaprenyl-phosphate transferase activity"/>
    <property type="evidence" value="ECO:0007669"/>
    <property type="project" value="RHEA"/>
</dbReference>
<dbReference type="GO" id="GO:0005886">
    <property type="term" value="C:plasma membrane"/>
    <property type="evidence" value="ECO:0007669"/>
    <property type="project" value="UniProtKB-SubCell"/>
</dbReference>
<feature type="transmembrane region" description="Helical" evidence="7">
    <location>
        <begin position="245"/>
        <end position="261"/>
    </location>
</feature>
<dbReference type="Proteomes" id="UP000249081">
    <property type="component" value="Unassembled WGS sequence"/>
</dbReference>
<feature type="transmembrane region" description="Helical" evidence="7">
    <location>
        <begin position="184"/>
        <end position="207"/>
    </location>
</feature>
<dbReference type="InterPro" id="IPR003524">
    <property type="entry name" value="PNAcMuramoyl-5peptid_Trfase"/>
</dbReference>
<dbReference type="PANTHER" id="PTHR22926">
    <property type="entry name" value="PHOSPHO-N-ACETYLMURAMOYL-PENTAPEPTIDE-TRANSFERASE"/>
    <property type="match status" value="1"/>
</dbReference>
<dbReference type="GO" id="GO:0008963">
    <property type="term" value="F:phospho-N-acetylmuramoyl-pentapeptide-transferase activity"/>
    <property type="evidence" value="ECO:0007669"/>
    <property type="project" value="UniProtKB-UniRule"/>
</dbReference>
<dbReference type="Pfam" id="PF10555">
    <property type="entry name" value="MraY_sig1"/>
    <property type="match status" value="1"/>
</dbReference>
<feature type="transmembrane region" description="Helical" evidence="7">
    <location>
        <begin position="48"/>
        <end position="69"/>
    </location>
</feature>
<comment type="subcellular location">
    <subcellularLocation>
        <location evidence="7">Cell membrane</location>
        <topology evidence="7">Multi-pass membrane protein</topology>
    </subcellularLocation>
    <subcellularLocation>
        <location evidence="1">Membrane</location>
        <topology evidence="1">Multi-pass membrane protein</topology>
    </subcellularLocation>
</comment>
<keyword evidence="7" id="KW-0961">Cell wall biogenesis/degradation</keyword>
<comment type="similarity">
    <text evidence="2 7">Belongs to the glycosyltransferase 4 family. MraY subfamily.</text>
</comment>
<keyword evidence="7" id="KW-0133">Cell shape</keyword>
<feature type="transmembrane region" description="Helical" evidence="7">
    <location>
        <begin position="348"/>
        <end position="366"/>
    </location>
</feature>
<dbReference type="InterPro" id="IPR000715">
    <property type="entry name" value="Glycosyl_transferase_4"/>
</dbReference>
<dbReference type="EC" id="2.7.8.13" evidence="7 8"/>
<dbReference type="GO" id="GO:0051301">
    <property type="term" value="P:cell division"/>
    <property type="evidence" value="ECO:0007669"/>
    <property type="project" value="UniProtKB-KW"/>
</dbReference>
<protein>
    <recommendedName>
        <fullName evidence="7 8">Phospho-N-acetylmuramoyl-pentapeptide-transferase</fullName>
        <ecNumber evidence="7 8">2.7.8.13</ecNumber>
    </recommendedName>
    <alternativeName>
        <fullName evidence="7">UDP-MurNAc-pentapeptide phosphotransferase</fullName>
    </alternativeName>
</protein>
<dbReference type="HAMAP" id="MF_00038">
    <property type="entry name" value="MraY"/>
    <property type="match status" value="1"/>
</dbReference>
<comment type="function">
    <text evidence="7">Catalyzes the initial step of the lipid cycle reactions in the biosynthesis of the cell wall peptidoglycan: transfers peptidoglycan precursor phospho-MurNAc-pentapeptide from UDP-MurNAc-pentapeptide onto the lipid carrier undecaprenyl phosphate, yielding undecaprenyl-pyrophosphoryl-MurNAc-pentapeptide, known as lipid I.</text>
</comment>
<feature type="binding site" evidence="9">
    <location>
        <position position="214"/>
    </location>
    <ligand>
        <name>Mg(2+)</name>
        <dbReference type="ChEBI" id="CHEBI:18420"/>
    </ligand>
</feature>
<keyword evidence="3 7" id="KW-0808">Transferase</keyword>
<keyword evidence="7" id="KW-0132">Cell division</keyword>
<evidence type="ECO:0000256" key="7">
    <source>
        <dbReference type="HAMAP-Rule" id="MF_00038"/>
    </source>
</evidence>
<dbReference type="GO" id="GO:0046872">
    <property type="term" value="F:metal ion binding"/>
    <property type="evidence" value="ECO:0007669"/>
    <property type="project" value="UniProtKB-KW"/>
</dbReference>
<dbReference type="UniPathway" id="UPA00219"/>
<keyword evidence="7 9" id="KW-0460">Magnesium</keyword>
<reference evidence="11" key="1">
    <citation type="submission" date="2018-04" db="EMBL/GenBank/DDBJ databases">
        <authorList>
            <person name="Cornet L."/>
        </authorList>
    </citation>
    <scope>NUCLEOTIDE SEQUENCE [LARGE SCALE GENOMIC DNA]</scope>
</reference>
<evidence type="ECO:0000256" key="9">
    <source>
        <dbReference type="PIRSR" id="PIRSR600715-1"/>
    </source>
</evidence>
<keyword evidence="6 7" id="KW-0472">Membrane</keyword>
<dbReference type="Pfam" id="PF00953">
    <property type="entry name" value="Glycos_transf_4"/>
    <property type="match status" value="1"/>
</dbReference>
<dbReference type="GO" id="GO:0071555">
    <property type="term" value="P:cell wall organization"/>
    <property type="evidence" value="ECO:0007669"/>
    <property type="project" value="UniProtKB-KW"/>
</dbReference>
<evidence type="ECO:0000256" key="2">
    <source>
        <dbReference type="ARBA" id="ARBA00005583"/>
    </source>
</evidence>
<dbReference type="GO" id="GO:0008360">
    <property type="term" value="P:regulation of cell shape"/>
    <property type="evidence" value="ECO:0007669"/>
    <property type="project" value="UniProtKB-KW"/>
</dbReference>
<evidence type="ECO:0000256" key="8">
    <source>
        <dbReference type="NCBIfam" id="TIGR00445"/>
    </source>
</evidence>
<feature type="binding site" evidence="9">
    <location>
        <position position="273"/>
    </location>
    <ligand>
        <name>Mg(2+)</name>
        <dbReference type="ChEBI" id="CHEBI:18420"/>
    </ligand>
</feature>
<keyword evidence="4 7" id="KW-0812">Transmembrane</keyword>
<dbReference type="NCBIfam" id="TIGR00445">
    <property type="entry name" value="mraY"/>
    <property type="match status" value="1"/>
</dbReference>
<feature type="transmembrane region" description="Helical" evidence="7">
    <location>
        <begin position="90"/>
        <end position="112"/>
    </location>
</feature>
<dbReference type="CDD" id="cd06852">
    <property type="entry name" value="GT_MraY"/>
    <property type="match status" value="1"/>
</dbReference>
<sequence length="369" mass="38276">MDAKFLAPKRLSLNGQTVFWLLGLGLSASAIGLDSTLGNAASLGTSIMVPFLVAALGSSLMGFWAVPLLRALKTGQFIRAEGPQGHLKKAGTPTMGGAFFVPVAVITALVATGLARDVVAVSALTLAYGAIGWMDDWQVIQRRSNKGILPRTKLGLQIAVAVLFCLWMLASQPVAIASAPITTVALPLGLGLPLGFLFWPLAGFVLVAESNATNLTDGLDGLMGGTGAIAFMGLAAVVAPSHPDLMIFCAAMAGACLGFLLHNHNPARVFMGDTGSLALGGALGAVAILSGNLFALLVLTLLFFAETLSVIIQVGYFKATKGPDGVGKRFFKMAPLHHHFELSGWSEIQVVASAYLITALLAGLALQLR</sequence>
<gene>
    <name evidence="7" type="primary">mraY</name>
    <name evidence="10" type="ORF">DCF17_15555</name>
</gene>
<evidence type="ECO:0000313" key="10">
    <source>
        <dbReference type="EMBL" id="PZO37720.1"/>
    </source>
</evidence>
<keyword evidence="7" id="KW-0573">Peptidoglycan synthesis</keyword>
<comment type="cofactor">
    <cofactor evidence="7 9">
        <name>Mg(2+)</name>
        <dbReference type="ChEBI" id="CHEBI:18420"/>
    </cofactor>
</comment>